<evidence type="ECO:0000256" key="3">
    <source>
        <dbReference type="RuleBase" id="RU003616"/>
    </source>
</evidence>
<feature type="domain" description="SHSP" evidence="5">
    <location>
        <begin position="102"/>
        <end position="220"/>
    </location>
</feature>
<dbReference type="Gene3D" id="2.60.40.790">
    <property type="match status" value="1"/>
</dbReference>
<evidence type="ECO:0000256" key="2">
    <source>
        <dbReference type="PROSITE-ProRule" id="PRU00285"/>
    </source>
</evidence>
<sequence length="224" mass="24763">MTQSTVDFSDSESAPPGCQDGVASSAYIKTHLSPESAIRSLLMKAASSSPSSSSNRPMPHNPQHKLPYPNNLLNPESFKRFERALAQQYAREYLSRHTPNRSQNQVFKPRMDLCEDPDSQTITACLELPGIKPADVEIQLHDDKLIISGRRPAPQLSGPSATYPVQELKYGSFQRTINLPIGIQQHQMSVSMSDGILMLSWPKDPQRLPPLRLLGDGSSQLKTG</sequence>
<evidence type="ECO:0000313" key="6">
    <source>
        <dbReference type="EMBL" id="KAF9781393.1"/>
    </source>
</evidence>
<organism evidence="6 7">
    <name type="scientific">Thelephora terrestris</name>
    <dbReference type="NCBI Taxonomy" id="56493"/>
    <lineage>
        <taxon>Eukaryota</taxon>
        <taxon>Fungi</taxon>
        <taxon>Dikarya</taxon>
        <taxon>Basidiomycota</taxon>
        <taxon>Agaricomycotina</taxon>
        <taxon>Agaricomycetes</taxon>
        <taxon>Thelephorales</taxon>
        <taxon>Thelephoraceae</taxon>
        <taxon>Thelephora</taxon>
    </lineage>
</organism>
<gene>
    <name evidence="6" type="ORF">BJ322DRAFT_1080804</name>
</gene>
<protein>
    <submittedName>
        <fullName evidence="6">HSP20-like chaperone</fullName>
    </submittedName>
</protein>
<keyword evidence="7" id="KW-1185">Reference proteome</keyword>
<comment type="caution">
    <text evidence="6">The sequence shown here is derived from an EMBL/GenBank/DDBJ whole genome shotgun (WGS) entry which is preliminary data.</text>
</comment>
<evidence type="ECO:0000256" key="4">
    <source>
        <dbReference type="SAM" id="MobiDB-lite"/>
    </source>
</evidence>
<dbReference type="AlphaFoldDB" id="A0A9P6H8L2"/>
<dbReference type="PROSITE" id="PS01031">
    <property type="entry name" value="SHSP"/>
    <property type="match status" value="1"/>
</dbReference>
<dbReference type="PANTHER" id="PTHR11527">
    <property type="entry name" value="HEAT-SHOCK PROTEIN 20 FAMILY MEMBER"/>
    <property type="match status" value="1"/>
</dbReference>
<dbReference type="OrthoDB" id="1431247at2759"/>
<evidence type="ECO:0000259" key="5">
    <source>
        <dbReference type="PROSITE" id="PS01031"/>
    </source>
</evidence>
<feature type="region of interest" description="Disordered" evidence="4">
    <location>
        <begin position="39"/>
        <end position="68"/>
    </location>
</feature>
<keyword evidence="1" id="KW-0346">Stress response</keyword>
<feature type="compositionally biased region" description="Polar residues" evidence="4">
    <location>
        <begin position="1"/>
        <end position="12"/>
    </location>
</feature>
<accession>A0A9P6H8L2</accession>
<dbReference type="InterPro" id="IPR031107">
    <property type="entry name" value="Small_HSP"/>
</dbReference>
<feature type="region of interest" description="Disordered" evidence="4">
    <location>
        <begin position="1"/>
        <end position="22"/>
    </location>
</feature>
<proteinExistence type="inferred from homology"/>
<reference evidence="6" key="1">
    <citation type="journal article" date="2020" name="Nat. Commun.">
        <title>Large-scale genome sequencing of mycorrhizal fungi provides insights into the early evolution of symbiotic traits.</title>
        <authorList>
            <person name="Miyauchi S."/>
            <person name="Kiss E."/>
            <person name="Kuo A."/>
            <person name="Drula E."/>
            <person name="Kohler A."/>
            <person name="Sanchez-Garcia M."/>
            <person name="Morin E."/>
            <person name="Andreopoulos B."/>
            <person name="Barry K.W."/>
            <person name="Bonito G."/>
            <person name="Buee M."/>
            <person name="Carver A."/>
            <person name="Chen C."/>
            <person name="Cichocki N."/>
            <person name="Clum A."/>
            <person name="Culley D."/>
            <person name="Crous P.W."/>
            <person name="Fauchery L."/>
            <person name="Girlanda M."/>
            <person name="Hayes R.D."/>
            <person name="Keri Z."/>
            <person name="LaButti K."/>
            <person name="Lipzen A."/>
            <person name="Lombard V."/>
            <person name="Magnuson J."/>
            <person name="Maillard F."/>
            <person name="Murat C."/>
            <person name="Nolan M."/>
            <person name="Ohm R.A."/>
            <person name="Pangilinan J."/>
            <person name="Pereira M.F."/>
            <person name="Perotto S."/>
            <person name="Peter M."/>
            <person name="Pfister S."/>
            <person name="Riley R."/>
            <person name="Sitrit Y."/>
            <person name="Stielow J.B."/>
            <person name="Szollosi G."/>
            <person name="Zifcakova L."/>
            <person name="Stursova M."/>
            <person name="Spatafora J.W."/>
            <person name="Tedersoo L."/>
            <person name="Vaario L.M."/>
            <person name="Yamada A."/>
            <person name="Yan M."/>
            <person name="Wang P."/>
            <person name="Xu J."/>
            <person name="Bruns T."/>
            <person name="Baldrian P."/>
            <person name="Vilgalys R."/>
            <person name="Dunand C."/>
            <person name="Henrissat B."/>
            <person name="Grigoriev I.V."/>
            <person name="Hibbett D."/>
            <person name="Nagy L.G."/>
            <person name="Martin F.M."/>
        </authorList>
    </citation>
    <scope>NUCLEOTIDE SEQUENCE</scope>
    <source>
        <strain evidence="6">UH-Tt-Lm1</strain>
    </source>
</reference>
<dbReference type="EMBL" id="WIUZ02000014">
    <property type="protein sequence ID" value="KAF9781393.1"/>
    <property type="molecule type" value="Genomic_DNA"/>
</dbReference>
<evidence type="ECO:0000256" key="1">
    <source>
        <dbReference type="ARBA" id="ARBA00023016"/>
    </source>
</evidence>
<reference evidence="6" key="2">
    <citation type="submission" date="2020-11" db="EMBL/GenBank/DDBJ databases">
        <authorList>
            <consortium name="DOE Joint Genome Institute"/>
            <person name="Kuo A."/>
            <person name="Miyauchi S."/>
            <person name="Kiss E."/>
            <person name="Drula E."/>
            <person name="Kohler A."/>
            <person name="Sanchez-Garcia M."/>
            <person name="Andreopoulos B."/>
            <person name="Barry K.W."/>
            <person name="Bonito G."/>
            <person name="Buee M."/>
            <person name="Carver A."/>
            <person name="Chen C."/>
            <person name="Cichocki N."/>
            <person name="Clum A."/>
            <person name="Culley D."/>
            <person name="Crous P.W."/>
            <person name="Fauchery L."/>
            <person name="Girlanda M."/>
            <person name="Hayes R."/>
            <person name="Keri Z."/>
            <person name="Labutti K."/>
            <person name="Lipzen A."/>
            <person name="Lombard V."/>
            <person name="Magnuson J."/>
            <person name="Maillard F."/>
            <person name="Morin E."/>
            <person name="Murat C."/>
            <person name="Nolan M."/>
            <person name="Ohm R."/>
            <person name="Pangilinan J."/>
            <person name="Pereira M."/>
            <person name="Perotto S."/>
            <person name="Peter M."/>
            <person name="Riley R."/>
            <person name="Sitrit Y."/>
            <person name="Stielow B."/>
            <person name="Szollosi G."/>
            <person name="Zifcakova L."/>
            <person name="Stursova M."/>
            <person name="Spatafora J.W."/>
            <person name="Tedersoo L."/>
            <person name="Vaario L.-M."/>
            <person name="Yamada A."/>
            <person name="Yan M."/>
            <person name="Wang P."/>
            <person name="Xu J."/>
            <person name="Bruns T."/>
            <person name="Baldrian P."/>
            <person name="Vilgalys R."/>
            <person name="Henrissat B."/>
            <person name="Grigoriev I.V."/>
            <person name="Hibbett D."/>
            <person name="Nagy L.G."/>
            <person name="Martin F.M."/>
        </authorList>
    </citation>
    <scope>NUCLEOTIDE SEQUENCE</scope>
    <source>
        <strain evidence="6">UH-Tt-Lm1</strain>
    </source>
</reference>
<dbReference type="Proteomes" id="UP000736335">
    <property type="component" value="Unassembled WGS sequence"/>
</dbReference>
<dbReference type="CDD" id="cd06464">
    <property type="entry name" value="ACD_sHsps-like"/>
    <property type="match status" value="1"/>
</dbReference>
<dbReference type="InterPro" id="IPR002068">
    <property type="entry name" value="A-crystallin/Hsp20_dom"/>
</dbReference>
<dbReference type="InterPro" id="IPR008978">
    <property type="entry name" value="HSP20-like_chaperone"/>
</dbReference>
<comment type="similarity">
    <text evidence="2 3">Belongs to the small heat shock protein (HSP20) family.</text>
</comment>
<evidence type="ECO:0000313" key="7">
    <source>
        <dbReference type="Proteomes" id="UP000736335"/>
    </source>
</evidence>
<dbReference type="Pfam" id="PF00011">
    <property type="entry name" value="HSP20"/>
    <property type="match status" value="1"/>
</dbReference>
<name>A0A9P6H8L2_9AGAM</name>
<dbReference type="SUPFAM" id="SSF49764">
    <property type="entry name" value="HSP20-like chaperones"/>
    <property type="match status" value="1"/>
</dbReference>